<dbReference type="HOGENOM" id="CLU_1120246_0_0_1"/>
<evidence type="ECO:0000313" key="3">
    <source>
        <dbReference type="Proteomes" id="UP000027222"/>
    </source>
</evidence>
<evidence type="ECO:0000256" key="1">
    <source>
        <dbReference type="SAM" id="MobiDB-lite"/>
    </source>
</evidence>
<protein>
    <submittedName>
        <fullName evidence="2">Uncharacterized protein</fullName>
    </submittedName>
</protein>
<organism evidence="2 3">
    <name type="scientific">Galerina marginata (strain CBS 339.88)</name>
    <dbReference type="NCBI Taxonomy" id="685588"/>
    <lineage>
        <taxon>Eukaryota</taxon>
        <taxon>Fungi</taxon>
        <taxon>Dikarya</taxon>
        <taxon>Basidiomycota</taxon>
        <taxon>Agaricomycotina</taxon>
        <taxon>Agaricomycetes</taxon>
        <taxon>Agaricomycetidae</taxon>
        <taxon>Agaricales</taxon>
        <taxon>Agaricineae</taxon>
        <taxon>Strophariaceae</taxon>
        <taxon>Galerina</taxon>
    </lineage>
</organism>
<evidence type="ECO:0000313" key="2">
    <source>
        <dbReference type="EMBL" id="KDR79480.1"/>
    </source>
</evidence>
<dbReference type="AlphaFoldDB" id="A0A067T8I6"/>
<feature type="compositionally biased region" description="Pro residues" evidence="1">
    <location>
        <begin position="198"/>
        <end position="214"/>
    </location>
</feature>
<keyword evidence="3" id="KW-1185">Reference proteome</keyword>
<reference evidence="3" key="1">
    <citation type="journal article" date="2014" name="Proc. Natl. Acad. Sci. U.S.A.">
        <title>Extensive sampling of basidiomycete genomes demonstrates inadequacy of the white-rot/brown-rot paradigm for wood decay fungi.</title>
        <authorList>
            <person name="Riley R."/>
            <person name="Salamov A.A."/>
            <person name="Brown D.W."/>
            <person name="Nagy L.G."/>
            <person name="Floudas D."/>
            <person name="Held B.W."/>
            <person name="Levasseur A."/>
            <person name="Lombard V."/>
            <person name="Morin E."/>
            <person name="Otillar R."/>
            <person name="Lindquist E.A."/>
            <person name="Sun H."/>
            <person name="LaButti K.M."/>
            <person name="Schmutz J."/>
            <person name="Jabbour D."/>
            <person name="Luo H."/>
            <person name="Baker S.E."/>
            <person name="Pisabarro A.G."/>
            <person name="Walton J.D."/>
            <person name="Blanchette R.A."/>
            <person name="Henrissat B."/>
            <person name="Martin F."/>
            <person name="Cullen D."/>
            <person name="Hibbett D.S."/>
            <person name="Grigoriev I.V."/>
        </authorList>
    </citation>
    <scope>NUCLEOTIDE SEQUENCE [LARGE SCALE GENOMIC DNA]</scope>
    <source>
        <strain evidence="3">CBS 339.88</strain>
    </source>
</reference>
<sequence length="248" mass="26062">MLSIPRSLVAIALGKHHSPCPPRSPTNTQDLASRFSLVTPEIITIYRGDAEDQEFTERLSVSTLGASVIDVVSGVTDYAISEIDTLDVIENSVATRTLFSTPVFNSYVIERGSAFLGNSIFETIVTNPTVTFIESGFAGCSASVPQAPGVEVECFEIEADRGSGGFSSGTTIGYKAILTPVYTVTLAESNLAGRPTFPTPVTIPSPTLPTPTPTKPQGGGAASTFAGGTYLQVSLMALVTNILSFFLL</sequence>
<gene>
    <name evidence="2" type="ORF">GALMADRAFT_137304</name>
</gene>
<dbReference type="EMBL" id="KL142373">
    <property type="protein sequence ID" value="KDR79480.1"/>
    <property type="molecule type" value="Genomic_DNA"/>
</dbReference>
<proteinExistence type="predicted"/>
<feature type="region of interest" description="Disordered" evidence="1">
    <location>
        <begin position="198"/>
        <end position="220"/>
    </location>
</feature>
<dbReference type="Proteomes" id="UP000027222">
    <property type="component" value="Unassembled WGS sequence"/>
</dbReference>
<name>A0A067T8I6_GALM3</name>
<dbReference type="OrthoDB" id="10637079at2759"/>
<accession>A0A067T8I6</accession>